<evidence type="ECO:0000313" key="3">
    <source>
        <dbReference type="Proteomes" id="UP000325313"/>
    </source>
</evidence>
<evidence type="ECO:0000256" key="1">
    <source>
        <dbReference type="SAM" id="MobiDB-lite"/>
    </source>
</evidence>
<feature type="region of interest" description="Disordered" evidence="1">
    <location>
        <begin position="1"/>
        <end position="118"/>
    </location>
</feature>
<sequence length="118" mass="13128">MSAETADVSKQHSITLTKQLHPTIRALKSPLPRPASHSTSLLTINNNNIKPSTQLQSSSNLNPNKLTSPLICHPSPSKHLSSHFHTFNPRLDHRPLNQIHSVIKKTKQPPEEEKTPTV</sequence>
<reference evidence="2 3" key="1">
    <citation type="submission" date="2019-05" db="EMBL/GenBank/DDBJ databases">
        <title>Emergence of the Ug99 lineage of the wheat stem rust pathogen through somatic hybridization.</title>
        <authorList>
            <person name="Li F."/>
            <person name="Upadhyaya N.M."/>
            <person name="Sperschneider J."/>
            <person name="Matny O."/>
            <person name="Nguyen-Phuc H."/>
            <person name="Mago R."/>
            <person name="Raley C."/>
            <person name="Miller M.E."/>
            <person name="Silverstein K.A.T."/>
            <person name="Henningsen E."/>
            <person name="Hirsch C.D."/>
            <person name="Visser B."/>
            <person name="Pretorius Z.A."/>
            <person name="Steffenson B.J."/>
            <person name="Schwessinger B."/>
            <person name="Dodds P.N."/>
            <person name="Figueroa M."/>
        </authorList>
    </citation>
    <scope>NUCLEOTIDE SEQUENCE [LARGE SCALE GENOMIC DNA]</scope>
    <source>
        <strain evidence="2 3">Ug99</strain>
    </source>
</reference>
<dbReference type="AlphaFoldDB" id="A0A5B0PNX3"/>
<accession>A0A5B0PNX3</accession>
<feature type="compositionally biased region" description="Basic and acidic residues" evidence="1">
    <location>
        <begin position="108"/>
        <end position="118"/>
    </location>
</feature>
<dbReference type="EMBL" id="VDEP01000338">
    <property type="protein sequence ID" value="KAA1102278.1"/>
    <property type="molecule type" value="Genomic_DNA"/>
</dbReference>
<name>A0A5B0PNX3_PUCGR</name>
<organism evidence="2 3">
    <name type="scientific">Puccinia graminis f. sp. tritici</name>
    <dbReference type="NCBI Taxonomy" id="56615"/>
    <lineage>
        <taxon>Eukaryota</taxon>
        <taxon>Fungi</taxon>
        <taxon>Dikarya</taxon>
        <taxon>Basidiomycota</taxon>
        <taxon>Pucciniomycotina</taxon>
        <taxon>Pucciniomycetes</taxon>
        <taxon>Pucciniales</taxon>
        <taxon>Pucciniaceae</taxon>
        <taxon>Puccinia</taxon>
    </lineage>
</organism>
<proteinExistence type="predicted"/>
<gene>
    <name evidence="2" type="ORF">PGTUg99_019806</name>
</gene>
<evidence type="ECO:0000313" key="2">
    <source>
        <dbReference type="EMBL" id="KAA1102278.1"/>
    </source>
</evidence>
<comment type="caution">
    <text evidence="2">The sequence shown here is derived from an EMBL/GenBank/DDBJ whole genome shotgun (WGS) entry which is preliminary data.</text>
</comment>
<protein>
    <submittedName>
        <fullName evidence="2">Uncharacterized protein</fullName>
    </submittedName>
</protein>
<dbReference type="Proteomes" id="UP000325313">
    <property type="component" value="Unassembled WGS sequence"/>
</dbReference>
<feature type="compositionally biased region" description="Polar residues" evidence="1">
    <location>
        <begin position="11"/>
        <end position="20"/>
    </location>
</feature>
<feature type="compositionally biased region" description="Polar residues" evidence="1">
    <location>
        <begin position="36"/>
        <end position="67"/>
    </location>
</feature>